<dbReference type="CDD" id="cd08153">
    <property type="entry name" value="srpA_like"/>
    <property type="match status" value="1"/>
</dbReference>
<reference evidence="11" key="1">
    <citation type="journal article" date="2019" name="Int. J. Syst. Evol. Microbiol.">
        <title>The Global Catalogue of Microorganisms (GCM) 10K type strain sequencing project: providing services to taxonomists for standard genome sequencing and annotation.</title>
        <authorList>
            <consortium name="The Broad Institute Genomics Platform"/>
            <consortium name="The Broad Institute Genome Sequencing Center for Infectious Disease"/>
            <person name="Wu L."/>
            <person name="Ma J."/>
        </authorList>
    </citation>
    <scope>NUCLEOTIDE SEQUENCE [LARGE SCALE GENOMIC DNA]</scope>
    <source>
        <strain evidence="11">DT28</strain>
    </source>
</reference>
<feature type="chain" id="PRO_5045495879" description="Catalase-related peroxidase" evidence="8">
    <location>
        <begin position="23"/>
        <end position="326"/>
    </location>
</feature>
<dbReference type="InterPro" id="IPR020835">
    <property type="entry name" value="Catalase_sf"/>
</dbReference>
<evidence type="ECO:0000256" key="8">
    <source>
        <dbReference type="SAM" id="SignalP"/>
    </source>
</evidence>
<dbReference type="RefSeq" id="WP_377330930.1">
    <property type="nucleotide sequence ID" value="NZ_JBHSGB010000001.1"/>
</dbReference>
<dbReference type="PIRSF" id="PIRSF000296">
    <property type="entry name" value="SrpA"/>
    <property type="match status" value="1"/>
</dbReference>
<evidence type="ECO:0000256" key="2">
    <source>
        <dbReference type="ARBA" id="ARBA00022559"/>
    </source>
</evidence>
<keyword evidence="3 7" id="KW-0349">Heme</keyword>
<dbReference type="PRINTS" id="PR00067">
    <property type="entry name" value="CATALASE"/>
</dbReference>
<evidence type="ECO:0000256" key="1">
    <source>
        <dbReference type="ARBA" id="ARBA00005329"/>
    </source>
</evidence>
<dbReference type="Gene3D" id="2.40.180.10">
    <property type="entry name" value="Catalase core domain"/>
    <property type="match status" value="1"/>
</dbReference>
<evidence type="ECO:0000256" key="7">
    <source>
        <dbReference type="PIRNR" id="PIRNR000296"/>
    </source>
</evidence>
<name>A0ABV9JFW5_9GAMM</name>
<keyword evidence="8" id="KW-0732">Signal</keyword>
<comment type="function">
    <text evidence="7">Has an organic peroxide-dependent peroxidase activity.</text>
</comment>
<keyword evidence="4 7" id="KW-0479">Metal-binding</keyword>
<keyword evidence="2 7" id="KW-0575">Peroxidase</keyword>
<dbReference type="InterPro" id="IPR018028">
    <property type="entry name" value="Catalase"/>
</dbReference>
<evidence type="ECO:0000313" key="11">
    <source>
        <dbReference type="Proteomes" id="UP001595962"/>
    </source>
</evidence>
<evidence type="ECO:0000256" key="3">
    <source>
        <dbReference type="ARBA" id="ARBA00022617"/>
    </source>
</evidence>
<dbReference type="EMBL" id="JBHSGB010000001">
    <property type="protein sequence ID" value="MFC4653552.1"/>
    <property type="molecule type" value="Genomic_DNA"/>
</dbReference>
<evidence type="ECO:0000259" key="9">
    <source>
        <dbReference type="SMART" id="SM01060"/>
    </source>
</evidence>
<dbReference type="Pfam" id="PF00199">
    <property type="entry name" value="Catalase"/>
    <property type="match status" value="1"/>
</dbReference>
<dbReference type="PANTHER" id="PTHR11465:SF9">
    <property type="entry name" value="CATALASE"/>
    <property type="match status" value="1"/>
</dbReference>
<proteinExistence type="inferred from homology"/>
<evidence type="ECO:0000256" key="6">
    <source>
        <dbReference type="ARBA" id="ARBA00023004"/>
    </source>
</evidence>
<dbReference type="InterPro" id="IPR011614">
    <property type="entry name" value="Catalase_core"/>
</dbReference>
<dbReference type="Proteomes" id="UP001595962">
    <property type="component" value="Unassembled WGS sequence"/>
</dbReference>
<feature type="signal peptide" evidence="8">
    <location>
        <begin position="1"/>
        <end position="22"/>
    </location>
</feature>
<dbReference type="Gene3D" id="1.20.1280.120">
    <property type="match status" value="1"/>
</dbReference>
<comment type="similarity">
    <text evidence="1 7">Belongs to the catalase family.</text>
</comment>
<comment type="caution">
    <text evidence="10">The sequence shown here is derived from an EMBL/GenBank/DDBJ whole genome shotgun (WGS) entry which is preliminary data.</text>
</comment>
<sequence length="326" mass="35078">MKPLTIAMLLVLSPVLSPGLRAEPATPTDFIDTFAKLFGEHKGERKGHAKGFCAAGEFSALPAAKQFSQISWLTGTKVPVTARFSMAGGNPKAPENSRSPRGLALQLKSPNGELQHFAMLSTPVFGAKDPDVFLGLLKSSLPDPATGKPDLAKIQAFRQANPSTLPQAEYLQKNSPPWSYATTSYFGIHSFFLTDSSGVEHKVRWQFVPADGIKGLTDAEIKAPPQDFLQQRLAQRLQQGAIRWTMQLVLGEAGDSETDPSQSWPAGRKTLDIAELSIQSQGGDACTGINFDPNVLSKGVRASTDPVLAMRSPAYAISFGKRLTGQ</sequence>
<dbReference type="PROSITE" id="PS51402">
    <property type="entry name" value="CATALASE_3"/>
    <property type="match status" value="1"/>
</dbReference>
<accession>A0ABV9JFW5</accession>
<keyword evidence="5 7" id="KW-0560">Oxidoreductase</keyword>
<evidence type="ECO:0000256" key="4">
    <source>
        <dbReference type="ARBA" id="ARBA00022723"/>
    </source>
</evidence>
<dbReference type="SUPFAM" id="SSF56634">
    <property type="entry name" value="Heme-dependent catalase-like"/>
    <property type="match status" value="1"/>
</dbReference>
<dbReference type="GO" id="GO:0004601">
    <property type="term" value="F:peroxidase activity"/>
    <property type="evidence" value="ECO:0007669"/>
    <property type="project" value="UniProtKB-KW"/>
</dbReference>
<dbReference type="InterPro" id="IPR024168">
    <property type="entry name" value="Catalase_SrpA-type_pred"/>
</dbReference>
<evidence type="ECO:0000256" key="5">
    <source>
        <dbReference type="ARBA" id="ARBA00023002"/>
    </source>
</evidence>
<feature type="domain" description="Catalase core" evidence="9">
    <location>
        <begin position="13"/>
        <end position="323"/>
    </location>
</feature>
<protein>
    <recommendedName>
        <fullName evidence="7">Catalase-related peroxidase</fullName>
        <ecNumber evidence="7">1.11.1.-</ecNumber>
    </recommendedName>
</protein>
<evidence type="ECO:0000313" key="10">
    <source>
        <dbReference type="EMBL" id="MFC4653552.1"/>
    </source>
</evidence>
<keyword evidence="11" id="KW-1185">Reference proteome</keyword>
<keyword evidence="6 7" id="KW-0408">Iron</keyword>
<organism evidence="10 11">
    <name type="scientific">Rheinheimera marina</name>
    <dbReference type="NCBI Taxonomy" id="1774958"/>
    <lineage>
        <taxon>Bacteria</taxon>
        <taxon>Pseudomonadati</taxon>
        <taxon>Pseudomonadota</taxon>
        <taxon>Gammaproteobacteria</taxon>
        <taxon>Chromatiales</taxon>
        <taxon>Chromatiaceae</taxon>
        <taxon>Rheinheimera</taxon>
    </lineage>
</organism>
<comment type="cofactor">
    <cofactor evidence="7">
        <name>heme</name>
        <dbReference type="ChEBI" id="CHEBI:30413"/>
    </cofactor>
</comment>
<gene>
    <name evidence="10" type="ORF">ACFO3I_00805</name>
</gene>
<dbReference type="PANTHER" id="PTHR11465">
    <property type="entry name" value="CATALASE"/>
    <property type="match status" value="1"/>
</dbReference>
<dbReference type="SMART" id="SM01060">
    <property type="entry name" value="Catalase"/>
    <property type="match status" value="1"/>
</dbReference>
<dbReference type="EC" id="1.11.1.-" evidence="7"/>